<feature type="domain" description="RRM" evidence="3">
    <location>
        <begin position="6"/>
        <end position="83"/>
    </location>
</feature>
<dbReference type="PROSITE" id="PS50102">
    <property type="entry name" value="RRM"/>
    <property type="match status" value="2"/>
</dbReference>
<dbReference type="InterPro" id="IPR046985">
    <property type="entry name" value="IP5"/>
</dbReference>
<evidence type="ECO:0000313" key="4">
    <source>
        <dbReference type="EMBL" id="VDN81235.1"/>
    </source>
</evidence>
<keyword evidence="1" id="KW-0694">RNA-binding</keyword>
<dbReference type="EMBL" id="UZAD01000002">
    <property type="protein sequence ID" value="VDN81235.1"/>
    <property type="molecule type" value="Genomic_DNA"/>
</dbReference>
<evidence type="ECO:0000259" key="3">
    <source>
        <dbReference type="PROSITE" id="PS50102"/>
    </source>
</evidence>
<dbReference type="CDD" id="cd09074">
    <property type="entry name" value="INPP5c"/>
    <property type="match status" value="1"/>
</dbReference>
<dbReference type="Pfam" id="PF21310">
    <property type="entry name" value="OCRL-like_ASH"/>
    <property type="match status" value="1"/>
</dbReference>
<dbReference type="InterPro" id="IPR048869">
    <property type="entry name" value="OCRL-1_2_ASH"/>
</dbReference>
<dbReference type="GO" id="GO:0016020">
    <property type="term" value="C:membrane"/>
    <property type="evidence" value="ECO:0007669"/>
    <property type="project" value="TreeGrafter"/>
</dbReference>
<evidence type="ECO:0000313" key="5">
    <source>
        <dbReference type="Proteomes" id="UP000278627"/>
    </source>
</evidence>
<dbReference type="SMART" id="SM00128">
    <property type="entry name" value="IPPc"/>
    <property type="match status" value="2"/>
</dbReference>
<dbReference type="Gene3D" id="3.30.70.330">
    <property type="match status" value="3"/>
</dbReference>
<dbReference type="InterPro" id="IPR008936">
    <property type="entry name" value="Rho_GTPase_activation_prot"/>
</dbReference>
<dbReference type="Proteomes" id="UP000278627">
    <property type="component" value="Unassembled WGS sequence"/>
</dbReference>
<dbReference type="InterPro" id="IPR000504">
    <property type="entry name" value="RRM_dom"/>
</dbReference>
<dbReference type="InterPro" id="IPR035979">
    <property type="entry name" value="RBD_domain_sf"/>
</dbReference>
<evidence type="ECO:0000256" key="2">
    <source>
        <dbReference type="SAM" id="MobiDB-lite"/>
    </source>
</evidence>
<dbReference type="InterPro" id="IPR036691">
    <property type="entry name" value="Endo/exonu/phosph_ase_sf"/>
</dbReference>
<organism evidence="6">
    <name type="scientific">Brugia pahangi</name>
    <name type="common">Filarial nematode worm</name>
    <dbReference type="NCBI Taxonomy" id="6280"/>
    <lineage>
        <taxon>Eukaryota</taxon>
        <taxon>Metazoa</taxon>
        <taxon>Ecdysozoa</taxon>
        <taxon>Nematoda</taxon>
        <taxon>Chromadorea</taxon>
        <taxon>Rhabditida</taxon>
        <taxon>Spirurina</taxon>
        <taxon>Spiruromorpha</taxon>
        <taxon>Filarioidea</taxon>
        <taxon>Onchocercidae</taxon>
        <taxon>Brugia</taxon>
    </lineage>
</organism>
<dbReference type="Gene3D" id="2.60.40.10">
    <property type="entry name" value="Immunoglobulins"/>
    <property type="match status" value="1"/>
</dbReference>
<protein>
    <submittedName>
        <fullName evidence="6">RRM domain-containing protein</fullName>
    </submittedName>
</protein>
<dbReference type="InterPro" id="IPR012677">
    <property type="entry name" value="Nucleotide-bd_a/b_plait_sf"/>
</dbReference>
<feature type="region of interest" description="Disordered" evidence="2">
    <location>
        <begin position="310"/>
        <end position="342"/>
    </location>
</feature>
<dbReference type="InterPro" id="IPR013783">
    <property type="entry name" value="Ig-like_fold"/>
</dbReference>
<dbReference type="STRING" id="6280.A0A158PPT0"/>
<feature type="domain" description="RRM" evidence="3">
    <location>
        <begin position="110"/>
        <end position="188"/>
    </location>
</feature>
<dbReference type="WBParaSite" id="BPAG_0000004801-mRNA-1">
    <property type="protein sequence ID" value="BPAG_0000004801-mRNA-1"/>
    <property type="gene ID" value="BPAG_0000004801"/>
</dbReference>
<dbReference type="Pfam" id="PF00076">
    <property type="entry name" value="RRM_1"/>
    <property type="match status" value="3"/>
</dbReference>
<evidence type="ECO:0000313" key="6">
    <source>
        <dbReference type="WBParaSite" id="BPAG_0000004801-mRNA-1"/>
    </source>
</evidence>
<evidence type="ECO:0000256" key="1">
    <source>
        <dbReference type="PROSITE-ProRule" id="PRU00176"/>
    </source>
</evidence>
<dbReference type="GO" id="GO:0046856">
    <property type="term" value="P:phosphatidylinositol dephosphorylation"/>
    <property type="evidence" value="ECO:0007669"/>
    <property type="project" value="InterPro"/>
</dbReference>
<name>A0A158PPT0_BRUPA</name>
<dbReference type="InterPro" id="IPR000300">
    <property type="entry name" value="IPPc"/>
</dbReference>
<dbReference type="SUPFAM" id="SSF56219">
    <property type="entry name" value="DNase I-like"/>
    <property type="match status" value="2"/>
</dbReference>
<gene>
    <name evidence="4" type="ORF">BPAG_LOCUS49</name>
</gene>
<dbReference type="GO" id="GO:0004439">
    <property type="term" value="F:phosphatidylinositol-4,5-bisphosphate 5-phosphatase activity"/>
    <property type="evidence" value="ECO:0007669"/>
    <property type="project" value="TreeGrafter"/>
</dbReference>
<dbReference type="SMART" id="SM00360">
    <property type="entry name" value="RRM"/>
    <property type="match status" value="3"/>
</dbReference>
<reference evidence="4 5" key="2">
    <citation type="submission" date="2018-11" db="EMBL/GenBank/DDBJ databases">
        <authorList>
            <consortium name="Pathogen Informatics"/>
        </authorList>
    </citation>
    <scope>NUCLEOTIDE SEQUENCE [LARGE SCALE GENOMIC DNA]</scope>
</reference>
<dbReference type="Gene3D" id="3.60.10.10">
    <property type="entry name" value="Endonuclease/exonuclease/phosphatase"/>
    <property type="match status" value="2"/>
</dbReference>
<dbReference type="SUPFAM" id="SSF48350">
    <property type="entry name" value="GTPase activation domain, GAP"/>
    <property type="match status" value="1"/>
</dbReference>
<dbReference type="PANTHER" id="PTHR11200:SF300">
    <property type="entry name" value="TYPE II INOSITOL 1,4,5-TRISPHOSPHATE 5-PHOSPHATASE"/>
    <property type="match status" value="1"/>
</dbReference>
<feature type="compositionally biased region" description="Gly residues" evidence="2">
    <location>
        <begin position="310"/>
        <end position="320"/>
    </location>
</feature>
<dbReference type="Gene3D" id="1.10.555.10">
    <property type="entry name" value="Rho GTPase activation protein"/>
    <property type="match status" value="1"/>
</dbReference>
<dbReference type="GO" id="GO:0003723">
    <property type="term" value="F:RNA binding"/>
    <property type="evidence" value="ECO:0007669"/>
    <property type="project" value="UniProtKB-UniRule"/>
</dbReference>
<reference evidence="6" key="1">
    <citation type="submission" date="2016-04" db="UniProtKB">
        <authorList>
            <consortium name="WormBaseParasite"/>
        </authorList>
    </citation>
    <scope>IDENTIFICATION</scope>
</reference>
<dbReference type="SUPFAM" id="SSF54928">
    <property type="entry name" value="RNA-binding domain, RBD"/>
    <property type="match status" value="3"/>
</dbReference>
<keyword evidence="5" id="KW-1185">Reference proteome</keyword>
<dbReference type="PANTHER" id="PTHR11200">
    <property type="entry name" value="INOSITOL 5-PHOSPHATASE"/>
    <property type="match status" value="1"/>
</dbReference>
<proteinExistence type="predicted"/>
<accession>A0A158PPT0</accession>
<sequence>MPDTDFVMKCRGLPWSCTEDDLREFFGEAARSITQIKLTKDRDGRASGEGFVVFSSREDYDFALTKDKKYIGKRYVELQQVSSMESDYDDSDRRYGGSLADPNLPTRETSIVRLAGLPYGCTKEEIVRFFEPLEIADRGIVMTYDRYSGKPKGEAFVAFIDDESASKALAKNKEYIQHRYVDIYPSSYGEMLRALDGGLDPYGGGRGWERDRRPRGLPYDRPGADRGYRDSRMHRNVWVDERDRRFNFWGKRGFSSGSHGGIWSLRPWKTFGNLLSYGCVLGIKCECERGVAEVWADRYGGSGDGYDDGYGGGRGGGGPMRRGWRDEPPMGGHRGYSPPRRRYTTPPPEYCIRMRGLPYRATERDIIDFFQPLRPASIDVLYEYGTDRPSGEAIVEFRNRADFDAAMQRNRNYMGISLITLRRTHPGTLKSVMEETTNFQKFDLVKFISATVHLMTLFKYNLEVKNTGESASCFLSTRLNTNCVSRLFLIGMQIPRFRICIAFNQSTASSCGISGICRKNGHGRIRNRGTNNVGESNIIGDSAVYASSRHLDLKFLRDWESRPSLYRTSSVFITTFNVNGCIPTLDGIPSWLNCEGILPPDFYIIGLQEMDFSPQAFIMNASTRHMEWKVIIAKSFPKGTHYDLVSEIRLVGILLAVYRRIGSKIKVHPSEIDAVMVPTGRYNVFGRALSDKGAVAISMCMNDTAVCFVNVHFAAHIDGNEKRILDYKHIVKNIRFNKNGKTLFEHDAVFWFGDLNFRLDTAYGMNNNELRKLCNDDEAFRDMLVYDQAKREFPDIVKFDMIYKFGLIELSIRTIQLKRAMKLKIIFKNFKEPEFLNFRPTFKYDINSDKWDSRSYQMLFITEKNVCLLGVIVFYGGIRKESTSDRNFTTAYHPSDFQTTDQLGLFFTWVYEKSIRLNMKKLTEERSREGVVVVMIIAIRRKKRRSEIFIHGKHGWRMTFYTAGNIISALSRRDDIEEVMRDWESRYSTYITTSIFITTFNVNGRMPTHEDLPNWLTCDGASAPDFYVIGLQEMDLSPQAFLMNTSARHSGWQIVIQKSLPTSANYILFQYSLMCSLMYSKCFLQVQEAHLVGILLMIYRRIDCEVRVENTAIDVEIVPTGFPLLGRMGNKGGVAISLQINDSYLCFVNSHFAAGQEELEKRNQDYREISQVRFPKSNKSLFDHDVIFWFGDMNFRLETNSDLSNDDFRRLCYDENAFRDMIVFDQLKKQKKLNHIFVDFKEPDILNFRPTYKYDPGTTRWDTSDKCRCPAWCDRILWWNRDGVNVRQKVYESVESVVFSDHKPVRSVFYVEVRHVDEAKRNACLEEAVREADRRANEALPQIELSQSEVDFGKVYFFQSASRTITVKNTGKTKISFSFDARPNRVALCEPWLSVTPPNSRLQPGASCTISLQILIDKAVAWTISGDEKLSEILVLRLHRGRHYFVTVSAHYQYSAFGSSFVNLIHMEKKKTSASELNLTYSPASLISAVVAGVPESVFRISEALKQNGLEKICFDDPSAHSEFIALRNALDTGKPKNLFEACKSAFSMYDTFLTLITSFKESIIPPALQMECLRAANDINSCWSCVEKFPVENRNMFIYFIGFVSELVKWNSTANSQMQLIADIIFKRPTGDGGCLQRLKFLETCVSGSREVSKNAPSISIHYQHDADLIVL</sequence>
<dbReference type="CDD" id="cd12254">
    <property type="entry name" value="RRM_hnRNPH_ESRPs_RBM12_like"/>
    <property type="match status" value="1"/>
</dbReference>
<dbReference type="Pfam" id="PF22669">
    <property type="entry name" value="Exo_endo_phos2"/>
    <property type="match status" value="2"/>
</dbReference>